<gene>
    <name evidence="1" type="ORF">SAMN05216339_107113</name>
</gene>
<proteinExistence type="predicted"/>
<dbReference type="Proteomes" id="UP000183926">
    <property type="component" value="Unassembled WGS sequence"/>
</dbReference>
<evidence type="ECO:0000313" key="1">
    <source>
        <dbReference type="EMBL" id="SFU69175.1"/>
    </source>
</evidence>
<protein>
    <submittedName>
        <fullName evidence="1">Uncharacterized protein</fullName>
    </submittedName>
</protein>
<organism evidence="1 2">
    <name type="scientific">Nitrosomonas eutropha</name>
    <dbReference type="NCBI Taxonomy" id="916"/>
    <lineage>
        <taxon>Bacteria</taxon>
        <taxon>Pseudomonadati</taxon>
        <taxon>Pseudomonadota</taxon>
        <taxon>Betaproteobacteria</taxon>
        <taxon>Nitrosomonadales</taxon>
        <taxon>Nitrosomonadaceae</taxon>
        <taxon>Nitrosomonas</taxon>
    </lineage>
</organism>
<evidence type="ECO:0000313" key="2">
    <source>
        <dbReference type="Proteomes" id="UP000183926"/>
    </source>
</evidence>
<dbReference type="RefSeq" id="WP_177217852.1">
    <property type="nucleotide sequence ID" value="NZ_FPBL01000007.1"/>
</dbReference>
<name>A0A1I7I875_9PROT</name>
<sequence>MPHETVFLSPTGPYQSVLEGVREMFGLFDEESELDLYRYVSHMDNIPYF</sequence>
<reference evidence="1 2" key="1">
    <citation type="submission" date="2016-10" db="EMBL/GenBank/DDBJ databases">
        <authorList>
            <person name="de Groot N.N."/>
        </authorList>
    </citation>
    <scope>NUCLEOTIDE SEQUENCE [LARGE SCALE GENOMIC DNA]</scope>
    <source>
        <strain evidence="1 2">Nm24</strain>
    </source>
</reference>
<accession>A0A1I7I875</accession>
<dbReference type="AlphaFoldDB" id="A0A1I7I875"/>
<dbReference type="EMBL" id="FPBL01000007">
    <property type="protein sequence ID" value="SFU69175.1"/>
    <property type="molecule type" value="Genomic_DNA"/>
</dbReference>